<evidence type="ECO:0000256" key="3">
    <source>
        <dbReference type="ARBA" id="ARBA00022801"/>
    </source>
</evidence>
<keyword evidence="2" id="KW-0645">Protease</keyword>
<dbReference type="PANTHER" id="PTHR47053:SF1">
    <property type="entry name" value="MUREIN DD-ENDOPEPTIDASE MEPH-RELATED"/>
    <property type="match status" value="1"/>
</dbReference>
<dbReference type="InterPro" id="IPR036365">
    <property type="entry name" value="PGBD-like_sf"/>
</dbReference>
<reference evidence="7 8" key="1">
    <citation type="submission" date="2023-03" db="EMBL/GenBank/DDBJ databases">
        <title>Bacillus Genome Sequencing.</title>
        <authorList>
            <person name="Dunlap C."/>
        </authorList>
    </citation>
    <scope>NUCLEOTIDE SEQUENCE [LARGE SCALE GENOMIC DNA]</scope>
    <source>
        <strain evidence="7 8">NRS-1717</strain>
    </source>
</reference>
<evidence type="ECO:0000313" key="8">
    <source>
        <dbReference type="Proteomes" id="UP001342826"/>
    </source>
</evidence>
<name>A0ABU6NWE1_9BACI</name>
<dbReference type="InterPro" id="IPR051202">
    <property type="entry name" value="Peptidase_C40"/>
</dbReference>
<dbReference type="InterPro" id="IPR038765">
    <property type="entry name" value="Papain-like_cys_pep_sf"/>
</dbReference>
<dbReference type="Gene3D" id="1.10.101.10">
    <property type="entry name" value="PGBD-like superfamily/PGBD"/>
    <property type="match status" value="1"/>
</dbReference>
<evidence type="ECO:0000259" key="6">
    <source>
        <dbReference type="PROSITE" id="PS51935"/>
    </source>
</evidence>
<evidence type="ECO:0000313" key="7">
    <source>
        <dbReference type="EMBL" id="MED4401434.1"/>
    </source>
</evidence>
<dbReference type="Pfam" id="PF01471">
    <property type="entry name" value="PG_binding_1"/>
    <property type="match status" value="1"/>
</dbReference>
<accession>A0ABU6NWE1</accession>
<evidence type="ECO:0000256" key="4">
    <source>
        <dbReference type="ARBA" id="ARBA00022807"/>
    </source>
</evidence>
<keyword evidence="5" id="KW-0732">Signal</keyword>
<protein>
    <submittedName>
        <fullName evidence="7">NlpC/P60 family protein</fullName>
    </submittedName>
</protein>
<sequence length="220" mass="23474">MKKMVTSLVIAAGLLISSPLNSEAALGDRTLKSGTTHSDVKELQQVLKNGGYFKGNTTTYFGSSTQKAVVNFQKAKGLKADGIVGAGTYKALGVKNTSAKGNVSAKRVQEAKKYLSVPYVWGGTTPKGFDCSGFIGYVFKKSSNTAIPRTVSDIYKKGQKVSSPQVGDLVFFQTYQSGASHAGIYIGNNKFIHSSSSQGVSVSSIGNSYWKKRYLGAKRI</sequence>
<keyword evidence="8" id="KW-1185">Reference proteome</keyword>
<dbReference type="InterPro" id="IPR002477">
    <property type="entry name" value="Peptidoglycan-bd-like"/>
</dbReference>
<dbReference type="EMBL" id="JARTFS010000006">
    <property type="protein sequence ID" value="MED4401434.1"/>
    <property type="molecule type" value="Genomic_DNA"/>
</dbReference>
<feature type="signal peptide" evidence="5">
    <location>
        <begin position="1"/>
        <end position="24"/>
    </location>
</feature>
<proteinExistence type="inferred from homology"/>
<feature type="domain" description="NlpC/P60" evidence="6">
    <location>
        <begin position="101"/>
        <end position="220"/>
    </location>
</feature>
<evidence type="ECO:0000256" key="1">
    <source>
        <dbReference type="ARBA" id="ARBA00007074"/>
    </source>
</evidence>
<dbReference type="SUPFAM" id="SSF47090">
    <property type="entry name" value="PGBD-like"/>
    <property type="match status" value="1"/>
</dbReference>
<dbReference type="RefSeq" id="WP_066234777.1">
    <property type="nucleotide sequence ID" value="NZ_JARTFQ010000006.1"/>
</dbReference>
<comment type="similarity">
    <text evidence="1">Belongs to the peptidase C40 family.</text>
</comment>
<dbReference type="GeneID" id="301142925"/>
<comment type="caution">
    <text evidence="7">The sequence shown here is derived from an EMBL/GenBank/DDBJ whole genome shotgun (WGS) entry which is preliminary data.</text>
</comment>
<dbReference type="InterPro" id="IPR036366">
    <property type="entry name" value="PGBDSf"/>
</dbReference>
<dbReference type="Gene3D" id="3.90.1720.10">
    <property type="entry name" value="endopeptidase domain like (from Nostoc punctiforme)"/>
    <property type="match status" value="1"/>
</dbReference>
<feature type="chain" id="PRO_5047298988" evidence="5">
    <location>
        <begin position="25"/>
        <end position="220"/>
    </location>
</feature>
<dbReference type="InterPro" id="IPR000064">
    <property type="entry name" value="NLP_P60_dom"/>
</dbReference>
<keyword evidence="3" id="KW-0378">Hydrolase</keyword>
<dbReference type="PROSITE" id="PS51935">
    <property type="entry name" value="NLPC_P60"/>
    <property type="match status" value="1"/>
</dbReference>
<dbReference type="Pfam" id="PF00877">
    <property type="entry name" value="NLPC_P60"/>
    <property type="match status" value="1"/>
</dbReference>
<dbReference type="PANTHER" id="PTHR47053">
    <property type="entry name" value="MUREIN DD-ENDOPEPTIDASE MEPH-RELATED"/>
    <property type="match status" value="1"/>
</dbReference>
<evidence type="ECO:0000256" key="2">
    <source>
        <dbReference type="ARBA" id="ARBA00022670"/>
    </source>
</evidence>
<evidence type="ECO:0000256" key="5">
    <source>
        <dbReference type="SAM" id="SignalP"/>
    </source>
</evidence>
<keyword evidence="4" id="KW-0788">Thiol protease</keyword>
<dbReference type="SUPFAM" id="SSF54001">
    <property type="entry name" value="Cysteine proteinases"/>
    <property type="match status" value="1"/>
</dbReference>
<gene>
    <name evidence="7" type="ORF">P9271_08930</name>
</gene>
<dbReference type="Proteomes" id="UP001342826">
    <property type="component" value="Unassembled WGS sequence"/>
</dbReference>
<organism evidence="7 8">
    <name type="scientific">Metabacillus fastidiosus</name>
    <dbReference type="NCBI Taxonomy" id="1458"/>
    <lineage>
        <taxon>Bacteria</taxon>
        <taxon>Bacillati</taxon>
        <taxon>Bacillota</taxon>
        <taxon>Bacilli</taxon>
        <taxon>Bacillales</taxon>
        <taxon>Bacillaceae</taxon>
        <taxon>Metabacillus</taxon>
    </lineage>
</organism>